<sequence>MQSPVFKAQFHGPMRQHGDQGHLTIEDMLSAVFKALLRFIYTDSIHHCMRGLTRVEKIDFTKHLLVAADRYDVEKLKFDCEMPLCKSLRRQTIDFTAPDRLMGNITTAPELPMASTWMTSRCAPQATRGILTFKIKGYSLHKGLGVDRFIRSSEFEVPYATSLMGDMIRKAMSQFSLSFSARMLR</sequence>
<comment type="pathway">
    <text evidence="1">Protein modification; protein ubiquitination.</text>
</comment>
<dbReference type="Proteomes" id="UP000324897">
    <property type="component" value="Unassembled WGS sequence"/>
</dbReference>
<gene>
    <name evidence="3" type="ORF">EJB05_08974</name>
</gene>
<feature type="non-terminal residue" evidence="3">
    <location>
        <position position="1"/>
    </location>
</feature>
<evidence type="ECO:0000313" key="3">
    <source>
        <dbReference type="EMBL" id="TVU42559.1"/>
    </source>
</evidence>
<comment type="caution">
    <text evidence="3">The sequence shown here is derived from an EMBL/GenBank/DDBJ whole genome shotgun (WGS) entry which is preliminary data.</text>
</comment>
<reference evidence="3 4" key="1">
    <citation type="journal article" date="2019" name="Sci. Rep.">
        <title>A high-quality genome of Eragrostis curvula grass provides insights into Poaceae evolution and supports new strategies to enhance forage quality.</title>
        <authorList>
            <person name="Carballo J."/>
            <person name="Santos B.A.C.M."/>
            <person name="Zappacosta D."/>
            <person name="Garbus I."/>
            <person name="Selva J.P."/>
            <person name="Gallo C.A."/>
            <person name="Diaz A."/>
            <person name="Albertini E."/>
            <person name="Caccamo M."/>
            <person name="Echenique V."/>
        </authorList>
    </citation>
    <scope>NUCLEOTIDE SEQUENCE [LARGE SCALE GENOMIC DNA]</scope>
    <source>
        <strain evidence="4">cv. Victoria</strain>
        <tissue evidence="3">Leaf</tissue>
    </source>
</reference>
<evidence type="ECO:0000313" key="4">
    <source>
        <dbReference type="Proteomes" id="UP000324897"/>
    </source>
</evidence>
<keyword evidence="4" id="KW-1185">Reference proteome</keyword>
<protein>
    <recommendedName>
        <fullName evidence="2">BTB domain-containing protein</fullName>
    </recommendedName>
</protein>
<dbReference type="OrthoDB" id="6359816at2759"/>
<dbReference type="InterPro" id="IPR045005">
    <property type="entry name" value="BPM1-6"/>
</dbReference>
<evidence type="ECO:0000256" key="1">
    <source>
        <dbReference type="ARBA" id="ARBA00004906"/>
    </source>
</evidence>
<proteinExistence type="predicted"/>
<dbReference type="Gene3D" id="3.30.710.10">
    <property type="entry name" value="Potassium Channel Kv1.1, Chain A"/>
    <property type="match status" value="1"/>
</dbReference>
<dbReference type="SUPFAM" id="SSF54695">
    <property type="entry name" value="POZ domain"/>
    <property type="match status" value="1"/>
</dbReference>
<dbReference type="EMBL" id="RWGY01000005">
    <property type="protein sequence ID" value="TVU42559.1"/>
    <property type="molecule type" value="Genomic_DNA"/>
</dbReference>
<dbReference type="PROSITE" id="PS50097">
    <property type="entry name" value="BTB"/>
    <property type="match status" value="1"/>
</dbReference>
<accession>A0A5J9W2E0</accession>
<dbReference type="AlphaFoldDB" id="A0A5J9W2E0"/>
<dbReference type="PANTHER" id="PTHR26379:SF187">
    <property type="entry name" value="OS07G0655300 PROTEIN"/>
    <property type="match status" value="1"/>
</dbReference>
<dbReference type="Gramene" id="TVU42559">
    <property type="protein sequence ID" value="TVU42559"/>
    <property type="gene ID" value="EJB05_08974"/>
</dbReference>
<organism evidence="3 4">
    <name type="scientific">Eragrostis curvula</name>
    <name type="common">weeping love grass</name>
    <dbReference type="NCBI Taxonomy" id="38414"/>
    <lineage>
        <taxon>Eukaryota</taxon>
        <taxon>Viridiplantae</taxon>
        <taxon>Streptophyta</taxon>
        <taxon>Embryophyta</taxon>
        <taxon>Tracheophyta</taxon>
        <taxon>Spermatophyta</taxon>
        <taxon>Magnoliopsida</taxon>
        <taxon>Liliopsida</taxon>
        <taxon>Poales</taxon>
        <taxon>Poaceae</taxon>
        <taxon>PACMAD clade</taxon>
        <taxon>Chloridoideae</taxon>
        <taxon>Eragrostideae</taxon>
        <taxon>Eragrostidinae</taxon>
        <taxon>Eragrostis</taxon>
    </lineage>
</organism>
<dbReference type="GO" id="GO:0016567">
    <property type="term" value="P:protein ubiquitination"/>
    <property type="evidence" value="ECO:0007669"/>
    <property type="project" value="InterPro"/>
</dbReference>
<name>A0A5J9W2E0_9POAL</name>
<evidence type="ECO:0000259" key="2">
    <source>
        <dbReference type="PROSITE" id="PS50097"/>
    </source>
</evidence>
<dbReference type="InterPro" id="IPR000210">
    <property type="entry name" value="BTB/POZ_dom"/>
</dbReference>
<feature type="domain" description="BTB" evidence="2">
    <location>
        <begin position="1"/>
        <end position="45"/>
    </location>
</feature>
<dbReference type="PANTHER" id="PTHR26379">
    <property type="entry name" value="BTB/POZ AND MATH DOMAIN-CONTAINING PROTEIN 1"/>
    <property type="match status" value="1"/>
</dbReference>
<dbReference type="InterPro" id="IPR011333">
    <property type="entry name" value="SKP1/BTB/POZ_sf"/>
</dbReference>
<dbReference type="Pfam" id="PF00651">
    <property type="entry name" value="BTB"/>
    <property type="match status" value="1"/>
</dbReference>